<evidence type="ECO:0000313" key="3">
    <source>
        <dbReference type="EMBL" id="PFQ52063.1"/>
    </source>
</evidence>
<dbReference type="Proteomes" id="UP000035214">
    <property type="component" value="Unassembled WGS sequence"/>
</dbReference>
<dbReference type="Proteomes" id="UP000224386">
    <property type="component" value="Unassembled WGS sequence"/>
</dbReference>
<evidence type="ECO:0000313" key="2">
    <source>
        <dbReference type="EMBL" id="PFE09223.1"/>
    </source>
</evidence>
<name>A0A0G8EK42_BACCE</name>
<reference evidence="1 4" key="1">
    <citation type="submission" date="2015-04" db="EMBL/GenBank/DDBJ databases">
        <title>Draft Genome Sequences of Eight Spore-Forming Food Isolates of Bacillus cereus Genome sequencing.</title>
        <authorList>
            <person name="Krawcyk A.O."/>
            <person name="de Jong A."/>
            <person name="Eijlander R.T."/>
            <person name="Berendsen E.M."/>
            <person name="Holsappel S."/>
            <person name="Wells-Bennik M."/>
            <person name="Kuipers O.P."/>
        </authorList>
    </citation>
    <scope>NUCLEOTIDE SEQUENCE [LARGE SCALE GENOMIC DNA]</scope>
    <source>
        <strain evidence="1 4">B4077</strain>
    </source>
</reference>
<accession>A0A0G8EK42</accession>
<dbReference type="EMBL" id="LCYI01000050">
    <property type="protein sequence ID" value="KLA24596.1"/>
    <property type="molecule type" value="Genomic_DNA"/>
</dbReference>
<dbReference type="EMBL" id="NTRR01000053">
    <property type="protein sequence ID" value="PFE09223.1"/>
    <property type="molecule type" value="Genomic_DNA"/>
</dbReference>
<dbReference type="EMBL" id="NVAP01000005">
    <property type="protein sequence ID" value="PFQ52063.1"/>
    <property type="molecule type" value="Genomic_DNA"/>
</dbReference>
<gene>
    <name evidence="1" type="ORF">B4077_4590</name>
    <name evidence="2" type="ORF">CN307_26665</name>
    <name evidence="3" type="ORF">COK05_02375</name>
</gene>
<evidence type="ECO:0000313" key="4">
    <source>
        <dbReference type="Proteomes" id="UP000035214"/>
    </source>
</evidence>
<evidence type="ECO:0000313" key="6">
    <source>
        <dbReference type="Proteomes" id="UP000224386"/>
    </source>
</evidence>
<evidence type="ECO:0000313" key="1">
    <source>
        <dbReference type="EMBL" id="KLA24596.1"/>
    </source>
</evidence>
<proteinExistence type="predicted"/>
<evidence type="ECO:0000313" key="5">
    <source>
        <dbReference type="Proteomes" id="UP000220032"/>
    </source>
</evidence>
<protein>
    <submittedName>
        <fullName evidence="1">Uncharacterized protein</fullName>
    </submittedName>
</protein>
<dbReference type="AlphaFoldDB" id="A0A0G8EK42"/>
<comment type="caution">
    <text evidence="1">The sequence shown here is derived from an EMBL/GenBank/DDBJ whole genome shotgun (WGS) entry which is preliminary data.</text>
</comment>
<sequence>MNKQFLKEDKKNYPLLKKVLTLCMVIHIINIVDRATALTKKNKITYAGVV</sequence>
<dbReference type="Proteomes" id="UP000220032">
    <property type="component" value="Unassembled WGS sequence"/>
</dbReference>
<reference evidence="5 6" key="2">
    <citation type="submission" date="2017-09" db="EMBL/GenBank/DDBJ databases">
        <title>Large-scale bioinformatics analysis of Bacillus genomes uncovers conserved roles of natural products in bacterial physiology.</title>
        <authorList>
            <consortium name="Agbiome Team Llc"/>
            <person name="Bleich R.M."/>
            <person name="Grubbs K.J."/>
            <person name="Santa Maria K.C."/>
            <person name="Allen S.E."/>
            <person name="Farag S."/>
            <person name="Shank E.A."/>
            <person name="Bowers A."/>
        </authorList>
    </citation>
    <scope>NUCLEOTIDE SEQUENCE [LARGE SCALE GENOMIC DNA]</scope>
    <source>
        <strain evidence="2 5">AFS022681</strain>
        <strain evidence="3 6">AFS070861</strain>
    </source>
</reference>
<organism evidence="1 4">
    <name type="scientific">Bacillus cereus</name>
    <dbReference type="NCBI Taxonomy" id="1396"/>
    <lineage>
        <taxon>Bacteria</taxon>
        <taxon>Bacillati</taxon>
        <taxon>Bacillota</taxon>
        <taxon>Bacilli</taxon>
        <taxon>Bacillales</taxon>
        <taxon>Bacillaceae</taxon>
        <taxon>Bacillus</taxon>
        <taxon>Bacillus cereus group</taxon>
    </lineage>
</organism>